<dbReference type="EMBL" id="CP003600">
    <property type="protein sequence ID" value="AFY94157.1"/>
    <property type="molecule type" value="Genomic_DNA"/>
</dbReference>
<dbReference type="HOGENOM" id="CLU_648443_0_0_3"/>
<dbReference type="SUPFAM" id="SSF52467">
    <property type="entry name" value="DHS-like NAD/FAD-binding domain"/>
    <property type="match status" value="1"/>
</dbReference>
<proteinExistence type="predicted"/>
<evidence type="ECO:0000313" key="2">
    <source>
        <dbReference type="Proteomes" id="UP000010366"/>
    </source>
</evidence>
<dbReference type="eggNOG" id="COG0846">
    <property type="taxonomic scope" value="Bacteria"/>
</dbReference>
<accession>K9UGB4</accession>
<reference evidence="1 2" key="1">
    <citation type="submission" date="2012-05" db="EMBL/GenBank/DDBJ databases">
        <title>Finished chromosome of genome of Chamaesiphon sp. PCC 6605.</title>
        <authorList>
            <consortium name="US DOE Joint Genome Institute"/>
            <person name="Gugger M."/>
            <person name="Coursin T."/>
            <person name="Rippka R."/>
            <person name="Tandeau De Marsac N."/>
            <person name="Huntemann M."/>
            <person name="Wei C.-L."/>
            <person name="Han J."/>
            <person name="Detter J.C."/>
            <person name="Han C."/>
            <person name="Tapia R."/>
            <person name="Chen A."/>
            <person name="Kyrpides N."/>
            <person name="Mavromatis K."/>
            <person name="Markowitz V."/>
            <person name="Szeto E."/>
            <person name="Ivanova N."/>
            <person name="Pagani I."/>
            <person name="Pati A."/>
            <person name="Goodwin L."/>
            <person name="Nordberg H.P."/>
            <person name="Cantor M.N."/>
            <person name="Hua S.X."/>
            <person name="Woyke T."/>
            <person name="Kerfeld C.A."/>
        </authorList>
    </citation>
    <scope>NUCLEOTIDE SEQUENCE [LARGE SCALE GENOMIC DNA]</scope>
    <source>
        <strain evidence="2">ATCC 27169 / PCC 6605</strain>
    </source>
</reference>
<dbReference type="AlphaFoldDB" id="K9UGB4"/>
<name>K9UGB4_CHAP6</name>
<keyword evidence="2" id="KW-1185">Reference proteome</keyword>
<sequence>MLLPDQIHINRIRERLWCGRDIGQASVMIGSGFSRNAVKVYPTAPPFPLWNDLVGELQTRLGSKNSDVIRLGSEYEVVFGRQSLDDLLISLIPDLQYQPDKLHKLLLSLPWSDVFTTNYDTLLERATPFIYDRKYDTVLNHSDLPGRMKPRIVKLHGGFPSHRPFIFTEEDYRSYPKKFAPFVNTVQQSIMENIFCLIGFSGDDPNFLNWIGWVKDNLGDSTPPIYLCGLLNLSASQKQLLATKSIVTIDLSPIFTITEYPDRNIRHARAIEWFLLSLMQGEPSSRLDWPEPPVAKDFKKWEPSIDLPSFPEIKFTPLSWKNPNPHISHHSLNLEEIQDLIKNWKICREAYPDFIICPHALRTRIWIFTDKWVSRLIQSQLLPRLQKSAPIECLSTLHEINQQFQIQKSRKSWRPEWKPSRKA</sequence>
<gene>
    <name evidence="1" type="ORF">Cha6605_3141</name>
</gene>
<dbReference type="PATRIC" id="fig|1173020.3.peg.3595"/>
<dbReference type="InterPro" id="IPR029035">
    <property type="entry name" value="DHS-like_NAD/FAD-binding_dom"/>
</dbReference>
<protein>
    <submittedName>
        <fullName evidence="1">Uncharacterized protein</fullName>
    </submittedName>
</protein>
<dbReference type="Pfam" id="PF13289">
    <property type="entry name" value="SIR2_2"/>
    <property type="match status" value="1"/>
</dbReference>
<evidence type="ECO:0000313" key="1">
    <source>
        <dbReference type="EMBL" id="AFY94157.1"/>
    </source>
</evidence>
<dbReference type="Proteomes" id="UP000010366">
    <property type="component" value="Chromosome"/>
</dbReference>
<organism evidence="1 2">
    <name type="scientific">Chamaesiphon minutus (strain ATCC 27169 / PCC 6605)</name>
    <dbReference type="NCBI Taxonomy" id="1173020"/>
    <lineage>
        <taxon>Bacteria</taxon>
        <taxon>Bacillati</taxon>
        <taxon>Cyanobacteriota</taxon>
        <taxon>Cyanophyceae</taxon>
        <taxon>Gomontiellales</taxon>
        <taxon>Chamaesiphonaceae</taxon>
        <taxon>Chamaesiphon</taxon>
    </lineage>
</organism>
<dbReference type="KEGG" id="cmp:Cha6605_3141"/>